<gene>
    <name evidence="2" type="ORF">SAMN06265360_12160</name>
</gene>
<evidence type="ECO:0000259" key="1">
    <source>
        <dbReference type="Pfam" id="PF17754"/>
    </source>
</evidence>
<reference evidence="3" key="1">
    <citation type="submission" date="2017-06" db="EMBL/GenBank/DDBJ databases">
        <authorList>
            <person name="Varghese N."/>
            <person name="Submissions S."/>
        </authorList>
    </citation>
    <scope>NUCLEOTIDE SEQUENCE [LARGE SCALE GENOMIC DNA]</scope>
    <source>
        <strain evidence="3">DSM 45207</strain>
    </source>
</reference>
<proteinExistence type="predicted"/>
<name>A0A238ZIL5_9PSEU</name>
<dbReference type="EMBL" id="FZNW01000021">
    <property type="protein sequence ID" value="SNR82544.1"/>
    <property type="molecule type" value="Genomic_DNA"/>
</dbReference>
<dbReference type="RefSeq" id="WP_089302940.1">
    <property type="nucleotide sequence ID" value="NZ_FZNW01000021.1"/>
</dbReference>
<dbReference type="Proteomes" id="UP000198348">
    <property type="component" value="Unassembled WGS sequence"/>
</dbReference>
<accession>A0A238ZIL5</accession>
<sequence length="80" mass="8614">MREQLARCPVEQPIMAAVRAVVAGRLALDTDALIPRTTSHTALGVCIAAYEHWLTHSDAELTDILDAALATLASRFNDLA</sequence>
<dbReference type="InterPro" id="IPR041347">
    <property type="entry name" value="MftR_C"/>
</dbReference>
<evidence type="ECO:0000313" key="3">
    <source>
        <dbReference type="Proteomes" id="UP000198348"/>
    </source>
</evidence>
<keyword evidence="3" id="KW-1185">Reference proteome</keyword>
<dbReference type="AlphaFoldDB" id="A0A238ZIL5"/>
<evidence type="ECO:0000313" key="2">
    <source>
        <dbReference type="EMBL" id="SNR82544.1"/>
    </source>
</evidence>
<dbReference type="Pfam" id="PF17754">
    <property type="entry name" value="TetR_C_14"/>
    <property type="match status" value="1"/>
</dbReference>
<protein>
    <recommendedName>
        <fullName evidence="1">MftR C-terminal domain-containing protein</fullName>
    </recommendedName>
</protein>
<feature type="domain" description="MftR C-terminal" evidence="1">
    <location>
        <begin position="15"/>
        <end position="76"/>
    </location>
</feature>
<dbReference type="Gene3D" id="1.10.357.10">
    <property type="entry name" value="Tetracycline Repressor, domain 2"/>
    <property type="match status" value="1"/>
</dbReference>
<organism evidence="2 3">
    <name type="scientific">Haloechinothrix alba</name>
    <dbReference type="NCBI Taxonomy" id="664784"/>
    <lineage>
        <taxon>Bacteria</taxon>
        <taxon>Bacillati</taxon>
        <taxon>Actinomycetota</taxon>
        <taxon>Actinomycetes</taxon>
        <taxon>Pseudonocardiales</taxon>
        <taxon>Pseudonocardiaceae</taxon>
        <taxon>Haloechinothrix</taxon>
    </lineage>
</organism>